<evidence type="ECO:0000256" key="2">
    <source>
        <dbReference type="ARBA" id="ARBA00004141"/>
    </source>
</evidence>
<dbReference type="SMART" id="SM00304">
    <property type="entry name" value="HAMP"/>
    <property type="match status" value="1"/>
</dbReference>
<dbReference type="InterPro" id="IPR050398">
    <property type="entry name" value="HssS/ArlS-like"/>
</dbReference>
<dbReference type="EMBL" id="NGKB01000003">
    <property type="protein sequence ID" value="RSU16146.1"/>
    <property type="molecule type" value="Genomic_DNA"/>
</dbReference>
<feature type="transmembrane region" description="Helical" evidence="12">
    <location>
        <begin position="157"/>
        <end position="180"/>
    </location>
</feature>
<dbReference type="RefSeq" id="WP_126792253.1">
    <property type="nucleotide sequence ID" value="NZ_CP060720.1"/>
</dbReference>
<keyword evidence="16" id="KW-1185">Reference proteome</keyword>
<dbReference type="EC" id="2.7.13.3" evidence="3"/>
<proteinExistence type="predicted"/>
<dbReference type="AlphaFoldDB" id="A0A430B747"/>
<dbReference type="PROSITE" id="PS50109">
    <property type="entry name" value="HIS_KIN"/>
    <property type="match status" value="1"/>
</dbReference>
<keyword evidence="6 12" id="KW-0812">Transmembrane</keyword>
<evidence type="ECO:0000256" key="4">
    <source>
        <dbReference type="ARBA" id="ARBA00022553"/>
    </source>
</evidence>
<keyword evidence="11" id="KW-0175">Coiled coil</keyword>
<evidence type="ECO:0000256" key="11">
    <source>
        <dbReference type="SAM" id="Coils"/>
    </source>
</evidence>
<dbReference type="SUPFAM" id="SSF47384">
    <property type="entry name" value="Homodimeric domain of signal transducing histidine kinase"/>
    <property type="match status" value="1"/>
</dbReference>
<feature type="coiled-coil region" evidence="11">
    <location>
        <begin position="209"/>
        <end position="243"/>
    </location>
</feature>
<evidence type="ECO:0000256" key="7">
    <source>
        <dbReference type="ARBA" id="ARBA00022777"/>
    </source>
</evidence>
<dbReference type="CDD" id="cd06225">
    <property type="entry name" value="HAMP"/>
    <property type="match status" value="1"/>
</dbReference>
<evidence type="ECO:0000256" key="12">
    <source>
        <dbReference type="SAM" id="Phobius"/>
    </source>
</evidence>
<keyword evidence="7" id="KW-0418">Kinase</keyword>
<evidence type="ECO:0000259" key="13">
    <source>
        <dbReference type="PROSITE" id="PS50109"/>
    </source>
</evidence>
<keyword evidence="10 12" id="KW-0472">Membrane</keyword>
<evidence type="ECO:0000256" key="6">
    <source>
        <dbReference type="ARBA" id="ARBA00022692"/>
    </source>
</evidence>
<dbReference type="Gene3D" id="1.10.287.130">
    <property type="match status" value="1"/>
</dbReference>
<dbReference type="SUPFAM" id="SSF55874">
    <property type="entry name" value="ATPase domain of HSP90 chaperone/DNA topoisomerase II/histidine kinase"/>
    <property type="match status" value="1"/>
</dbReference>
<dbReference type="Pfam" id="PF00672">
    <property type="entry name" value="HAMP"/>
    <property type="match status" value="1"/>
</dbReference>
<keyword evidence="4" id="KW-0597">Phosphoprotein</keyword>
<dbReference type="InterPro" id="IPR003660">
    <property type="entry name" value="HAMP_dom"/>
</dbReference>
<keyword evidence="5" id="KW-0808">Transferase</keyword>
<feature type="transmembrane region" description="Helical" evidence="12">
    <location>
        <begin position="12"/>
        <end position="32"/>
    </location>
</feature>
<comment type="catalytic activity">
    <reaction evidence="1">
        <text>ATP + protein L-histidine = ADP + protein N-phospho-L-histidine.</text>
        <dbReference type="EC" id="2.7.13.3"/>
    </reaction>
</comment>
<dbReference type="Proteomes" id="UP000288028">
    <property type="component" value="Unassembled WGS sequence"/>
</dbReference>
<comment type="subcellular location">
    <subcellularLocation>
        <location evidence="2">Membrane</location>
        <topology evidence="2">Multi-pass membrane protein</topology>
    </subcellularLocation>
</comment>
<evidence type="ECO:0000313" key="15">
    <source>
        <dbReference type="EMBL" id="RSU16146.1"/>
    </source>
</evidence>
<dbReference type="PANTHER" id="PTHR45528:SF9">
    <property type="entry name" value="SENSOR HISTIDINE KINASE YBDK"/>
    <property type="match status" value="1"/>
</dbReference>
<gene>
    <name evidence="15" type="ORF">CBF28_04215</name>
</gene>
<evidence type="ECO:0000313" key="16">
    <source>
        <dbReference type="Proteomes" id="UP000288028"/>
    </source>
</evidence>
<reference evidence="15 16" key="1">
    <citation type="submission" date="2017-05" db="EMBL/GenBank/DDBJ databases">
        <title>Vagococcus spp. assemblies.</title>
        <authorList>
            <person name="Gulvik C.A."/>
        </authorList>
    </citation>
    <scope>NUCLEOTIDE SEQUENCE [LARGE SCALE GENOMIC DNA]</scope>
    <source>
        <strain evidence="15 16">SS1714</strain>
    </source>
</reference>
<keyword evidence="8 12" id="KW-1133">Transmembrane helix</keyword>
<dbReference type="InterPro" id="IPR003594">
    <property type="entry name" value="HATPase_dom"/>
</dbReference>
<comment type="caution">
    <text evidence="15">The sequence shown here is derived from an EMBL/GenBank/DDBJ whole genome shotgun (WGS) entry which is preliminary data.</text>
</comment>
<dbReference type="GO" id="GO:0016020">
    <property type="term" value="C:membrane"/>
    <property type="evidence" value="ECO:0007669"/>
    <property type="project" value="UniProtKB-SubCell"/>
</dbReference>
<dbReference type="PANTHER" id="PTHR45528">
    <property type="entry name" value="SENSOR HISTIDINE KINASE CPXA"/>
    <property type="match status" value="1"/>
</dbReference>
<dbReference type="GO" id="GO:0000155">
    <property type="term" value="F:phosphorelay sensor kinase activity"/>
    <property type="evidence" value="ECO:0007669"/>
    <property type="project" value="InterPro"/>
</dbReference>
<dbReference type="CDD" id="cd00082">
    <property type="entry name" value="HisKA"/>
    <property type="match status" value="1"/>
</dbReference>
<protein>
    <recommendedName>
        <fullName evidence="3">histidine kinase</fullName>
        <ecNumber evidence="3">2.7.13.3</ecNumber>
    </recommendedName>
</protein>
<dbReference type="Gene3D" id="3.30.565.10">
    <property type="entry name" value="Histidine kinase-like ATPase, C-terminal domain"/>
    <property type="match status" value="1"/>
</dbReference>
<evidence type="ECO:0000256" key="1">
    <source>
        <dbReference type="ARBA" id="ARBA00000085"/>
    </source>
</evidence>
<accession>A0A430B747</accession>
<dbReference type="InterPro" id="IPR005467">
    <property type="entry name" value="His_kinase_dom"/>
</dbReference>
<feature type="domain" description="Histidine kinase" evidence="13">
    <location>
        <begin position="243"/>
        <end position="425"/>
    </location>
</feature>
<evidence type="ECO:0000259" key="14">
    <source>
        <dbReference type="PROSITE" id="PS50885"/>
    </source>
</evidence>
<dbReference type="Pfam" id="PF00512">
    <property type="entry name" value="HisKA"/>
    <property type="match status" value="1"/>
</dbReference>
<name>A0A430B747_9ENTE</name>
<evidence type="ECO:0000256" key="3">
    <source>
        <dbReference type="ARBA" id="ARBA00012438"/>
    </source>
</evidence>
<dbReference type="SMART" id="SM00387">
    <property type="entry name" value="HATPase_c"/>
    <property type="match status" value="1"/>
</dbReference>
<dbReference type="InterPro" id="IPR003661">
    <property type="entry name" value="HisK_dim/P_dom"/>
</dbReference>
<dbReference type="OrthoDB" id="9792991at2"/>
<keyword evidence="9" id="KW-0902">Two-component regulatory system</keyword>
<evidence type="ECO:0000256" key="10">
    <source>
        <dbReference type="ARBA" id="ARBA00023136"/>
    </source>
</evidence>
<sequence length="425" mass="49615">MKKIANSLFFRFIVLIVIALGFLQTVMILYLFSANFEKMKNNQLNLTQIEEKWTKDVKEAAPDSIDKIVEKWHSQFERSQYFYVDGQGKLQKEWYIQIDESLPKIWDTMNTTRFIQEHYDAELYTVIRFVGDNEENGFLVLQIPRDVVTPTKVDNSFIYIGGIFLILYLIISFIFFFKIIKRLVRLEKAMTVRENGLPVHTKVAKKDEIGKVEVAFNQMIDELEEAKEKQEEEEQLRKELIANLSHDLKTPLTKIRAASRDIPKENQYLIDQNIDKMSELIDNLMSYTLLTADKVTFELEENRIDRLVNHSIALWYPVFEERDFEVEVELEQTTWVVDDNQFSRVLDNVFQNVLRHADSGKYLGIFLKDNCLVIQDKGPGIEAHSENKGAGIGLNVIDLMTKKMSLSFKIESNQLGTKIMLKEKN</sequence>
<evidence type="ECO:0000256" key="8">
    <source>
        <dbReference type="ARBA" id="ARBA00022989"/>
    </source>
</evidence>
<dbReference type="SMART" id="SM00388">
    <property type="entry name" value="HisKA"/>
    <property type="match status" value="1"/>
</dbReference>
<evidence type="ECO:0000256" key="9">
    <source>
        <dbReference type="ARBA" id="ARBA00023012"/>
    </source>
</evidence>
<organism evidence="15 16">
    <name type="scientific">Vagococcus carniphilus</name>
    <dbReference type="NCBI Taxonomy" id="218144"/>
    <lineage>
        <taxon>Bacteria</taxon>
        <taxon>Bacillati</taxon>
        <taxon>Bacillota</taxon>
        <taxon>Bacilli</taxon>
        <taxon>Lactobacillales</taxon>
        <taxon>Enterococcaceae</taxon>
        <taxon>Vagococcus</taxon>
    </lineage>
</organism>
<dbReference type="PROSITE" id="PS50885">
    <property type="entry name" value="HAMP"/>
    <property type="match status" value="1"/>
</dbReference>
<feature type="domain" description="HAMP" evidence="14">
    <location>
        <begin position="177"/>
        <end position="228"/>
    </location>
</feature>
<dbReference type="GeneID" id="95581354"/>
<dbReference type="InterPro" id="IPR036097">
    <property type="entry name" value="HisK_dim/P_sf"/>
</dbReference>
<dbReference type="Gene3D" id="6.10.340.10">
    <property type="match status" value="1"/>
</dbReference>
<evidence type="ECO:0000256" key="5">
    <source>
        <dbReference type="ARBA" id="ARBA00022679"/>
    </source>
</evidence>
<dbReference type="InterPro" id="IPR036890">
    <property type="entry name" value="HATPase_C_sf"/>
</dbReference>